<dbReference type="EMBL" id="JAFMYU010000027">
    <property type="protein sequence ID" value="MBO0934149.1"/>
    <property type="molecule type" value="Genomic_DNA"/>
</dbReference>
<evidence type="ECO:0000313" key="2">
    <source>
        <dbReference type="Proteomes" id="UP000664795"/>
    </source>
</evidence>
<sequence>MNTDLQAEFVDLYKKLGLVDYSNLFISDGIINDELCNKQKIKILFIAKEHNKLNREYEDNPSYSDWWKQHVMYTFSHRISEWAYGISNNFPPYAEAQDADRKHEALKSIAFINVKKVCGGSSSNSAIIGEYIIKTRSLLLRQIQEIAPTIIICCFKYNWFVEALFGVENVNTASNDWGFYTWKGINIVNYFHPSSRKSKLALYDGLREAVRFLDTYSGAE</sequence>
<accession>A0A939K0F8</accession>
<comment type="caution">
    <text evidence="1">The sequence shown here is derived from an EMBL/GenBank/DDBJ whole genome shotgun (WGS) entry which is preliminary data.</text>
</comment>
<dbReference type="Proteomes" id="UP000664795">
    <property type="component" value="Unassembled WGS sequence"/>
</dbReference>
<keyword evidence="2" id="KW-1185">Reference proteome</keyword>
<evidence type="ECO:0000313" key="1">
    <source>
        <dbReference type="EMBL" id="MBO0934149.1"/>
    </source>
</evidence>
<reference evidence="1 2" key="1">
    <citation type="submission" date="2021-03" db="EMBL/GenBank/DDBJ databases">
        <title>Fibrella sp. HMF5036 genome sequencing and assembly.</title>
        <authorList>
            <person name="Kang H."/>
            <person name="Kim H."/>
            <person name="Bae S."/>
            <person name="Joh K."/>
        </authorList>
    </citation>
    <scope>NUCLEOTIDE SEQUENCE [LARGE SCALE GENOMIC DNA]</scope>
    <source>
        <strain evidence="1 2">HMF5036</strain>
    </source>
</reference>
<name>A0A939K0F8_9BACT</name>
<proteinExistence type="predicted"/>
<gene>
    <name evidence="1" type="ORF">J2I48_24295</name>
</gene>
<evidence type="ECO:0008006" key="3">
    <source>
        <dbReference type="Google" id="ProtNLM"/>
    </source>
</evidence>
<dbReference type="AlphaFoldDB" id="A0A939K0F8"/>
<protein>
    <recommendedName>
        <fullName evidence="3">Uracil DNA glycosylase superfamily protein</fullName>
    </recommendedName>
</protein>
<organism evidence="1 2">
    <name type="scientific">Fibrella aquatilis</name>
    <dbReference type="NCBI Taxonomy" id="2817059"/>
    <lineage>
        <taxon>Bacteria</taxon>
        <taxon>Pseudomonadati</taxon>
        <taxon>Bacteroidota</taxon>
        <taxon>Cytophagia</taxon>
        <taxon>Cytophagales</taxon>
        <taxon>Spirosomataceae</taxon>
        <taxon>Fibrella</taxon>
    </lineage>
</organism>
<dbReference type="RefSeq" id="WP_207338110.1">
    <property type="nucleotide sequence ID" value="NZ_JAFMYU010000027.1"/>
</dbReference>